<dbReference type="HOGENOM" id="CLU_021611_1_0_1"/>
<feature type="transmembrane region" description="Helical" evidence="7">
    <location>
        <begin position="309"/>
        <end position="331"/>
    </location>
</feature>
<keyword evidence="3" id="KW-0813">Transport</keyword>
<dbReference type="GO" id="GO:0005886">
    <property type="term" value="C:plasma membrane"/>
    <property type="evidence" value="ECO:0007669"/>
    <property type="project" value="TreeGrafter"/>
</dbReference>
<feature type="transmembrane region" description="Helical" evidence="7">
    <location>
        <begin position="376"/>
        <end position="393"/>
    </location>
</feature>
<reference evidence="8" key="1">
    <citation type="submission" date="2011-04" db="EMBL/GenBank/DDBJ databases">
        <title>Evolution of plant cell wall degrading machinery underlies the functional diversity of forest fungi.</title>
        <authorList>
            <consortium name="US DOE Joint Genome Institute (JGI-PGF)"/>
            <person name="Eastwood D.C."/>
            <person name="Floudas D."/>
            <person name="Binder M."/>
            <person name="Majcherczyk A."/>
            <person name="Schneider P."/>
            <person name="Aerts A."/>
            <person name="Asiegbu F.O."/>
            <person name="Baker S.E."/>
            <person name="Barry K."/>
            <person name="Bendiksby M."/>
            <person name="Blumentritt M."/>
            <person name="Coutinho P.M."/>
            <person name="Cullen D."/>
            <person name="Cullen D."/>
            <person name="Gathman A."/>
            <person name="Goodell B."/>
            <person name="Henrissat B."/>
            <person name="Ihrmark K."/>
            <person name="Kauserud H."/>
            <person name="Kohler A."/>
            <person name="LaButti K."/>
            <person name="Lapidus A."/>
            <person name="Lavin J.L."/>
            <person name="Lee Y.-H."/>
            <person name="Lindquist E."/>
            <person name="Lilly W."/>
            <person name="Lucas S."/>
            <person name="Morin E."/>
            <person name="Murat C."/>
            <person name="Oguiza J.A."/>
            <person name="Park J."/>
            <person name="Pisabarro A.G."/>
            <person name="Riley R."/>
            <person name="Rosling A."/>
            <person name="Salamov A."/>
            <person name="Schmidt O."/>
            <person name="Schmutz J."/>
            <person name="Skrede I."/>
            <person name="Stenlid J."/>
            <person name="Wiebenga A."/>
            <person name="Xie X."/>
            <person name="Kues U."/>
            <person name="Hibbett D.S."/>
            <person name="Hoffmeister D."/>
            <person name="Hogberg N."/>
            <person name="Martin F."/>
            <person name="Grigoriev I.V."/>
            <person name="Watkinson S.C."/>
        </authorList>
    </citation>
    <scope>NUCLEOTIDE SEQUENCE</scope>
    <source>
        <strain evidence="8">S7.9</strain>
    </source>
</reference>
<dbReference type="GO" id="GO:0000329">
    <property type="term" value="C:fungal-type vacuole membrane"/>
    <property type="evidence" value="ECO:0007669"/>
    <property type="project" value="TreeGrafter"/>
</dbReference>
<evidence type="ECO:0000256" key="5">
    <source>
        <dbReference type="ARBA" id="ARBA00022989"/>
    </source>
</evidence>
<evidence type="ECO:0000313" key="8">
    <source>
        <dbReference type="EMBL" id="EGO27278.1"/>
    </source>
</evidence>
<organism>
    <name type="scientific">Serpula lacrymans var. lacrymans (strain S7.9)</name>
    <name type="common">Dry rot fungus</name>
    <dbReference type="NCBI Taxonomy" id="578457"/>
    <lineage>
        <taxon>Eukaryota</taxon>
        <taxon>Fungi</taxon>
        <taxon>Dikarya</taxon>
        <taxon>Basidiomycota</taxon>
        <taxon>Agaricomycotina</taxon>
        <taxon>Agaricomycetes</taxon>
        <taxon>Agaricomycetidae</taxon>
        <taxon>Boletales</taxon>
        <taxon>Coniophorineae</taxon>
        <taxon>Serpulaceae</taxon>
        <taxon>Serpula</taxon>
    </lineage>
</organism>
<keyword evidence="6 7" id="KW-0472">Membrane</keyword>
<dbReference type="EMBL" id="GL945431">
    <property type="protein sequence ID" value="EGO27278.1"/>
    <property type="molecule type" value="Genomic_DNA"/>
</dbReference>
<accession>F8NLX4</accession>
<dbReference type="Proteomes" id="UP000008064">
    <property type="component" value="Unassembled WGS sequence"/>
</dbReference>
<evidence type="ECO:0000256" key="6">
    <source>
        <dbReference type="ARBA" id="ARBA00023136"/>
    </source>
</evidence>
<evidence type="ECO:0000256" key="1">
    <source>
        <dbReference type="ARBA" id="ARBA00004141"/>
    </source>
</evidence>
<keyword evidence="4 7" id="KW-0812">Transmembrane</keyword>
<evidence type="ECO:0000256" key="2">
    <source>
        <dbReference type="ARBA" id="ARBA00007965"/>
    </source>
</evidence>
<protein>
    <recommendedName>
        <fullName evidence="9">Nucleoside transporter</fullName>
    </recommendedName>
</protein>
<evidence type="ECO:0000256" key="4">
    <source>
        <dbReference type="ARBA" id="ARBA00022692"/>
    </source>
</evidence>
<evidence type="ECO:0008006" key="9">
    <source>
        <dbReference type="Google" id="ProtNLM"/>
    </source>
</evidence>
<dbReference type="GO" id="GO:0015205">
    <property type="term" value="F:nucleobase transmembrane transporter activity"/>
    <property type="evidence" value="ECO:0007669"/>
    <property type="project" value="TreeGrafter"/>
</dbReference>
<feature type="transmembrane region" description="Helical" evidence="7">
    <location>
        <begin position="343"/>
        <end position="364"/>
    </location>
</feature>
<comment type="subcellular location">
    <subcellularLocation>
        <location evidence="1">Membrane</location>
        <topology evidence="1">Multi-pass membrane protein</topology>
    </subcellularLocation>
</comment>
<evidence type="ECO:0000256" key="7">
    <source>
        <dbReference type="SAM" id="Phobius"/>
    </source>
</evidence>
<name>F8NLX4_SERL9</name>
<feature type="transmembrane region" description="Helical" evidence="7">
    <location>
        <begin position="232"/>
        <end position="252"/>
    </location>
</feature>
<dbReference type="Pfam" id="PF01733">
    <property type="entry name" value="Nucleoside_tran"/>
    <property type="match status" value="1"/>
</dbReference>
<feature type="transmembrane region" description="Helical" evidence="7">
    <location>
        <begin position="413"/>
        <end position="437"/>
    </location>
</feature>
<feature type="transmembrane region" description="Helical" evidence="7">
    <location>
        <begin position="92"/>
        <end position="115"/>
    </location>
</feature>
<feature type="transmembrane region" description="Helical" evidence="7">
    <location>
        <begin position="127"/>
        <end position="144"/>
    </location>
</feature>
<proteinExistence type="inferred from homology"/>
<dbReference type="RefSeq" id="XP_007315369.1">
    <property type="nucleotide sequence ID" value="XM_007315307.1"/>
</dbReference>
<dbReference type="PANTHER" id="PTHR10332">
    <property type="entry name" value="EQUILIBRATIVE NUCLEOSIDE TRANSPORTER"/>
    <property type="match status" value="1"/>
</dbReference>
<dbReference type="PIRSF" id="PIRSF016379">
    <property type="entry name" value="ENT"/>
    <property type="match status" value="1"/>
</dbReference>
<dbReference type="AlphaFoldDB" id="F8NLX4"/>
<dbReference type="GO" id="GO:0034257">
    <property type="term" value="F:nicotinamide riboside transmembrane transporter activity"/>
    <property type="evidence" value="ECO:0007669"/>
    <property type="project" value="TreeGrafter"/>
</dbReference>
<dbReference type="PANTHER" id="PTHR10332:SF88">
    <property type="entry name" value="EQUILIBRATIVE NUCLEOSIDE TRANSPORTER 1, ISOFORM A"/>
    <property type="match status" value="1"/>
</dbReference>
<dbReference type="KEGG" id="sla:SERLADRAFT_460412"/>
<feature type="transmembrane region" description="Helical" evidence="7">
    <location>
        <begin position="187"/>
        <end position="212"/>
    </location>
</feature>
<gene>
    <name evidence="8" type="ORF">SERLADRAFT_460412</name>
</gene>
<sequence length="489" mass="52993">MSYKLPASSISEIEAPYQLVSQLPDNHGQLIGGDIIINDGAGALVSDSMTDPRIHWVYFMLGCGGLVPWNAMISATPFFLTRMTGSPLQSSFSSYLSMTFTGAQFIFLIHATATVKQSPPSWRASRTMNILAVLVSLLVLSTFIRIPPGWFFTFVILNGICQAAASVYMSSAFYAGASLFGPSYLQAVMTGQAAVAVVMSSVQVMTSLTSVFGEAPKSIDTAGNGAAEERSASIFLSISLLFLVATAMAHSWMITLPEYKAKVGVLEHKRFPITSDSDSDELEMLVSHGPITTSADNNAQVFRVFNATFIYQFTAFYVFVVTLAVFPPITISIGPSNPRIHPLLFSSFHFLIFNIGDFVGRYVCSFPRLIIWSARQQVVLAALRTLFIPLFLICNVQRPSSTNIITPVITSDILYMFILYMFGMTNGYVSSVSVMAASSLDRSPRLKGRDDVDVAATVANFCITAGLAVGSVASFAVRAAVCDCNPFTE</sequence>
<dbReference type="GeneID" id="18818072"/>
<feature type="transmembrane region" description="Helical" evidence="7">
    <location>
        <begin position="56"/>
        <end position="80"/>
    </location>
</feature>
<feature type="transmembrane region" description="Helical" evidence="7">
    <location>
        <begin position="150"/>
        <end position="175"/>
    </location>
</feature>
<evidence type="ECO:0000256" key="3">
    <source>
        <dbReference type="ARBA" id="ARBA00022448"/>
    </source>
</evidence>
<dbReference type="InterPro" id="IPR002259">
    <property type="entry name" value="Eqnu_transpt"/>
</dbReference>
<dbReference type="OrthoDB" id="10261753at2759"/>
<comment type="similarity">
    <text evidence="2">Belongs to the SLC29A/ENT transporter (TC 2.A.57) family.</text>
</comment>
<keyword evidence="5 7" id="KW-1133">Transmembrane helix</keyword>